<dbReference type="STRING" id="395495.Lcho_3602"/>
<dbReference type="RefSeq" id="WP_012348603.1">
    <property type="nucleotide sequence ID" value="NC_010524.1"/>
</dbReference>
<dbReference type="PANTHER" id="PTHR43877">
    <property type="entry name" value="AMINOALKYLPHOSPHONATE N-ACETYLTRANSFERASE-RELATED-RELATED"/>
    <property type="match status" value="1"/>
</dbReference>
<dbReference type="Proteomes" id="UP000001693">
    <property type="component" value="Chromosome"/>
</dbReference>
<dbReference type="HOGENOM" id="CLU_013985_34_6_4"/>
<gene>
    <name evidence="4" type="ordered locus">Lcho_3602</name>
</gene>
<dbReference type="InterPro" id="IPR050832">
    <property type="entry name" value="Bact_Acetyltransf"/>
</dbReference>
<feature type="domain" description="N-acetyltransferase" evidence="3">
    <location>
        <begin position="44"/>
        <end position="195"/>
    </location>
</feature>
<evidence type="ECO:0000313" key="5">
    <source>
        <dbReference type="Proteomes" id="UP000001693"/>
    </source>
</evidence>
<organism evidence="4 5">
    <name type="scientific">Leptothrix cholodnii (strain ATCC 51168 / LMG 8142 / SP-6)</name>
    <name type="common">Leptothrix discophora (strain SP-6)</name>
    <dbReference type="NCBI Taxonomy" id="395495"/>
    <lineage>
        <taxon>Bacteria</taxon>
        <taxon>Pseudomonadati</taxon>
        <taxon>Pseudomonadota</taxon>
        <taxon>Betaproteobacteria</taxon>
        <taxon>Burkholderiales</taxon>
        <taxon>Sphaerotilaceae</taxon>
        <taxon>Leptothrix</taxon>
    </lineage>
</organism>
<reference evidence="4 5" key="1">
    <citation type="submission" date="2008-03" db="EMBL/GenBank/DDBJ databases">
        <title>Complete sequence of Leptothrix cholodnii SP-6.</title>
        <authorList>
            <consortium name="US DOE Joint Genome Institute"/>
            <person name="Copeland A."/>
            <person name="Lucas S."/>
            <person name="Lapidus A."/>
            <person name="Glavina del Rio T."/>
            <person name="Dalin E."/>
            <person name="Tice H."/>
            <person name="Bruce D."/>
            <person name="Goodwin L."/>
            <person name="Pitluck S."/>
            <person name="Chertkov O."/>
            <person name="Brettin T."/>
            <person name="Detter J.C."/>
            <person name="Han C."/>
            <person name="Kuske C.R."/>
            <person name="Schmutz J."/>
            <person name="Larimer F."/>
            <person name="Land M."/>
            <person name="Hauser L."/>
            <person name="Kyrpides N."/>
            <person name="Lykidis A."/>
            <person name="Emerson D."/>
            <person name="Richardson P."/>
        </authorList>
    </citation>
    <scope>NUCLEOTIDE SEQUENCE [LARGE SCALE GENOMIC DNA]</scope>
    <source>
        <strain evidence="5">ATCC 51168 / LMG 8142 / SP-6</strain>
    </source>
</reference>
<dbReference type="Pfam" id="PF00583">
    <property type="entry name" value="Acetyltransf_1"/>
    <property type="match status" value="1"/>
</dbReference>
<dbReference type="GO" id="GO:0016747">
    <property type="term" value="F:acyltransferase activity, transferring groups other than amino-acyl groups"/>
    <property type="evidence" value="ECO:0007669"/>
    <property type="project" value="InterPro"/>
</dbReference>
<keyword evidence="1 4" id="KW-0808">Transferase</keyword>
<sequence length="195" mass="20676">MNKRSQTAIDKAINTARGAMKVMRALSPQAAARGRDGPADSRSLQLRQAGEFDLPRLLQLLIDAGVDQADEGDPAAAIESLRRIHGAGGEVWLAEEDGRLLGSLTFYLLPLLAHRGTPIALVEEVVIHPAARRHGIGRALMNHATARARARGASKLALSSGHARSGAQSFFDHLGYARHGNSPLLPPGTPEHSAG</sequence>
<proteinExistence type="predicted"/>
<evidence type="ECO:0000313" key="4">
    <source>
        <dbReference type="EMBL" id="ACB35856.1"/>
    </source>
</evidence>
<dbReference type="EMBL" id="CP001013">
    <property type="protein sequence ID" value="ACB35856.1"/>
    <property type="molecule type" value="Genomic_DNA"/>
</dbReference>
<keyword evidence="5" id="KW-1185">Reference proteome</keyword>
<dbReference type="OrthoDB" id="9789603at2"/>
<keyword evidence="2" id="KW-0012">Acyltransferase</keyword>
<protein>
    <submittedName>
        <fullName evidence="4">GCN5-related N-acetyltransferase</fullName>
    </submittedName>
</protein>
<dbReference type="eggNOG" id="COG0454">
    <property type="taxonomic scope" value="Bacteria"/>
</dbReference>
<accession>B1Y4F5</accession>
<dbReference type="Gene3D" id="3.40.630.30">
    <property type="match status" value="1"/>
</dbReference>
<dbReference type="CDD" id="cd04301">
    <property type="entry name" value="NAT_SF"/>
    <property type="match status" value="1"/>
</dbReference>
<evidence type="ECO:0000256" key="2">
    <source>
        <dbReference type="ARBA" id="ARBA00023315"/>
    </source>
</evidence>
<dbReference type="PANTHER" id="PTHR43877:SF1">
    <property type="entry name" value="ACETYLTRANSFERASE"/>
    <property type="match status" value="1"/>
</dbReference>
<dbReference type="InterPro" id="IPR000182">
    <property type="entry name" value="GNAT_dom"/>
</dbReference>
<dbReference type="KEGG" id="lch:Lcho_3602"/>
<name>B1Y4F5_LEPCP</name>
<dbReference type="AlphaFoldDB" id="B1Y4F5"/>
<dbReference type="PROSITE" id="PS51186">
    <property type="entry name" value="GNAT"/>
    <property type="match status" value="1"/>
</dbReference>
<evidence type="ECO:0000259" key="3">
    <source>
        <dbReference type="PROSITE" id="PS51186"/>
    </source>
</evidence>
<dbReference type="SUPFAM" id="SSF55729">
    <property type="entry name" value="Acyl-CoA N-acyltransferases (Nat)"/>
    <property type="match status" value="1"/>
</dbReference>
<evidence type="ECO:0000256" key="1">
    <source>
        <dbReference type="ARBA" id="ARBA00022679"/>
    </source>
</evidence>
<dbReference type="InterPro" id="IPR016181">
    <property type="entry name" value="Acyl_CoA_acyltransferase"/>
</dbReference>